<organism evidence="1 2">
    <name type="scientific">Coemansia linderi</name>
    <dbReference type="NCBI Taxonomy" id="2663919"/>
    <lineage>
        <taxon>Eukaryota</taxon>
        <taxon>Fungi</taxon>
        <taxon>Fungi incertae sedis</taxon>
        <taxon>Zoopagomycota</taxon>
        <taxon>Kickxellomycotina</taxon>
        <taxon>Kickxellomycetes</taxon>
        <taxon>Kickxellales</taxon>
        <taxon>Kickxellaceae</taxon>
        <taxon>Coemansia</taxon>
    </lineage>
</organism>
<gene>
    <name evidence="1" type="ORF">GGI18_005459</name>
</gene>
<sequence length="61" mass="5930">MENGDTRGWAKGPSASGPQQPGLPQRGAAGAGPAAAGSAPASATQHRFPAPGSTNQLPPIQ</sequence>
<name>A0ACC1JX98_9FUNG</name>
<keyword evidence="2" id="KW-1185">Reference proteome</keyword>
<evidence type="ECO:0000313" key="2">
    <source>
        <dbReference type="Proteomes" id="UP001140066"/>
    </source>
</evidence>
<comment type="caution">
    <text evidence="1">The sequence shown here is derived from an EMBL/GenBank/DDBJ whole genome shotgun (WGS) entry which is preliminary data.</text>
</comment>
<feature type="non-terminal residue" evidence="1">
    <location>
        <position position="61"/>
    </location>
</feature>
<protein>
    <submittedName>
        <fullName evidence="1">Uncharacterized protein</fullName>
    </submittedName>
</protein>
<dbReference type="EMBL" id="JANBUK010003067">
    <property type="protein sequence ID" value="KAJ2769119.1"/>
    <property type="molecule type" value="Genomic_DNA"/>
</dbReference>
<accession>A0ACC1JX98</accession>
<evidence type="ECO:0000313" key="1">
    <source>
        <dbReference type="EMBL" id="KAJ2769119.1"/>
    </source>
</evidence>
<reference evidence="1" key="1">
    <citation type="submission" date="2022-07" db="EMBL/GenBank/DDBJ databases">
        <title>Phylogenomic reconstructions and comparative analyses of Kickxellomycotina fungi.</title>
        <authorList>
            <person name="Reynolds N.K."/>
            <person name="Stajich J.E."/>
            <person name="Barry K."/>
            <person name="Grigoriev I.V."/>
            <person name="Crous P."/>
            <person name="Smith M.E."/>
        </authorList>
    </citation>
    <scope>NUCLEOTIDE SEQUENCE</scope>
    <source>
        <strain evidence="1">BCRC 34191</strain>
    </source>
</reference>
<proteinExistence type="predicted"/>
<dbReference type="Proteomes" id="UP001140066">
    <property type="component" value="Unassembled WGS sequence"/>
</dbReference>